<evidence type="ECO:0000256" key="1">
    <source>
        <dbReference type="SAM" id="MobiDB-lite"/>
    </source>
</evidence>
<feature type="compositionally biased region" description="Basic residues" evidence="1">
    <location>
        <begin position="1"/>
        <end position="13"/>
    </location>
</feature>
<reference evidence="2 3" key="1">
    <citation type="submission" date="2020-09" db="EMBL/GenBank/DDBJ databases">
        <authorList>
            <person name="Zhang R."/>
            <person name="Garcia K."/>
            <person name="Ogata H."/>
        </authorList>
    </citation>
    <scope>NUCLEOTIDE SEQUENCE [LARGE SCALE GENOMIC DNA]</scope>
    <source>
        <strain evidence="3">stheno</strain>
    </source>
</reference>
<accession>A0A7S8BER8</accession>
<evidence type="ECO:0000313" key="3">
    <source>
        <dbReference type="Proteomes" id="UP001162098"/>
    </source>
</evidence>
<feature type="compositionally biased region" description="Polar residues" evidence="1">
    <location>
        <begin position="14"/>
        <end position="25"/>
    </location>
</feature>
<dbReference type="KEGG" id="vg:80543798"/>
<feature type="region of interest" description="Disordered" evidence="1">
    <location>
        <begin position="1"/>
        <end position="29"/>
    </location>
</feature>
<proteinExistence type="predicted"/>
<organism evidence="2 3">
    <name type="scientific">Medusavirus stheno T3</name>
    <dbReference type="NCBI Taxonomy" id="3069717"/>
    <lineage>
        <taxon>Viruses</taxon>
        <taxon>Varidnaviria</taxon>
        <taxon>Bamfordvirae</taxon>
        <taxon>Nucleocytoviricota</taxon>
        <taxon>Megaviricetes</taxon>
        <taxon>Mamonoviridae</taxon>
        <taxon>Medusavirus</taxon>
        <taxon>Medusavirus sthenus</taxon>
    </lineage>
</organism>
<name>A0A7S8BER8_9VIRU</name>
<evidence type="ECO:0000313" key="2">
    <source>
        <dbReference type="EMBL" id="QPB44602.1"/>
    </source>
</evidence>
<dbReference type="EMBL" id="MW018138">
    <property type="protein sequence ID" value="QPB44602.1"/>
    <property type="molecule type" value="Genomic_DNA"/>
</dbReference>
<protein>
    <submittedName>
        <fullName evidence="2">Uncharacterized protein</fullName>
    </submittedName>
</protein>
<dbReference type="Proteomes" id="UP001162098">
    <property type="component" value="Segment"/>
</dbReference>
<sequence length="139" mass="15879">MDRRERRWQRKRNTPTQPRPQSQVRQPAVAGPVPLDLTLGEAPEGWVHAFYSSLRTAVQGGQFHRWTATEEPPLSMPRNCLMTTITDDMRIGASGFVYLGLVREDNWTPEDVDDVPPVFDCMAWTTKSDRILFPLCPPN</sequence>
<keyword evidence="3" id="KW-1185">Reference proteome</keyword>